<evidence type="ECO:0000256" key="1">
    <source>
        <dbReference type="ARBA" id="ARBA00007870"/>
    </source>
</evidence>
<reference evidence="8 9" key="1">
    <citation type="submission" date="2024-01" db="EMBL/GenBank/DDBJ databases">
        <authorList>
            <person name="Allen C."/>
            <person name="Tagirdzhanova G."/>
        </authorList>
    </citation>
    <scope>NUCLEOTIDE SEQUENCE [LARGE SCALE GENOMIC DNA]</scope>
</reference>
<feature type="domain" description="Ketopantoate reductase N-terminal" evidence="6">
    <location>
        <begin position="57"/>
        <end position="229"/>
    </location>
</feature>
<dbReference type="Proteomes" id="UP001642482">
    <property type="component" value="Unassembled WGS sequence"/>
</dbReference>
<dbReference type="InterPro" id="IPR013752">
    <property type="entry name" value="KPA_reductase"/>
</dbReference>
<dbReference type="Pfam" id="PF08546">
    <property type="entry name" value="ApbA_C"/>
    <property type="match status" value="1"/>
</dbReference>
<keyword evidence="2" id="KW-0521">NADP</keyword>
<evidence type="ECO:0000256" key="5">
    <source>
        <dbReference type="SAM" id="Phobius"/>
    </source>
</evidence>
<evidence type="ECO:0000313" key="8">
    <source>
        <dbReference type="EMBL" id="CAK7235335.1"/>
    </source>
</evidence>
<evidence type="ECO:0000259" key="7">
    <source>
        <dbReference type="Pfam" id="PF08546"/>
    </source>
</evidence>
<evidence type="ECO:0008006" key="10">
    <source>
        <dbReference type="Google" id="ProtNLM"/>
    </source>
</evidence>
<organism evidence="8 9">
    <name type="scientific">Sporothrix eucalyptigena</name>
    <dbReference type="NCBI Taxonomy" id="1812306"/>
    <lineage>
        <taxon>Eukaryota</taxon>
        <taxon>Fungi</taxon>
        <taxon>Dikarya</taxon>
        <taxon>Ascomycota</taxon>
        <taxon>Pezizomycotina</taxon>
        <taxon>Sordariomycetes</taxon>
        <taxon>Sordariomycetidae</taxon>
        <taxon>Ophiostomatales</taxon>
        <taxon>Ophiostomataceae</taxon>
        <taxon>Sporothrix</taxon>
    </lineage>
</organism>
<gene>
    <name evidence="8" type="ORF">SEUCBS140593_009249</name>
</gene>
<evidence type="ECO:0000313" key="9">
    <source>
        <dbReference type="Proteomes" id="UP001642482"/>
    </source>
</evidence>
<name>A0ABP0CUT8_9PEZI</name>
<keyword evidence="5" id="KW-0812">Transmembrane</keyword>
<dbReference type="InterPro" id="IPR008927">
    <property type="entry name" value="6-PGluconate_DH-like_C_sf"/>
</dbReference>
<dbReference type="SUPFAM" id="SSF48179">
    <property type="entry name" value="6-phosphogluconate dehydrogenase C-terminal domain-like"/>
    <property type="match status" value="1"/>
</dbReference>
<accession>A0ABP0CUT8</accession>
<keyword evidence="5" id="KW-1133">Transmembrane helix</keyword>
<dbReference type="Pfam" id="PF02558">
    <property type="entry name" value="ApbA"/>
    <property type="match status" value="1"/>
</dbReference>
<proteinExistence type="inferred from homology"/>
<feature type="transmembrane region" description="Helical" evidence="5">
    <location>
        <begin position="286"/>
        <end position="308"/>
    </location>
</feature>
<dbReference type="EMBL" id="CAWUHD010000147">
    <property type="protein sequence ID" value="CAK7235335.1"/>
    <property type="molecule type" value="Genomic_DNA"/>
</dbReference>
<comment type="similarity">
    <text evidence="1">Belongs to the ketopantoate reductase family.</text>
</comment>
<dbReference type="InterPro" id="IPR013328">
    <property type="entry name" value="6PGD_dom2"/>
</dbReference>
<evidence type="ECO:0000256" key="4">
    <source>
        <dbReference type="SAM" id="MobiDB-lite"/>
    </source>
</evidence>
<keyword evidence="5" id="KW-0472">Membrane</keyword>
<comment type="caution">
    <text evidence="8">The sequence shown here is derived from an EMBL/GenBank/DDBJ whole genome shotgun (WGS) entry which is preliminary data.</text>
</comment>
<feature type="compositionally biased region" description="Acidic residues" evidence="4">
    <location>
        <begin position="553"/>
        <end position="574"/>
    </location>
</feature>
<dbReference type="PANTHER" id="PTHR43765:SF2">
    <property type="entry name" value="2-DEHYDROPANTOATE 2-REDUCTASE"/>
    <property type="match status" value="1"/>
</dbReference>
<sequence length="583" mass="65628">MYQNMEKAIRYKAKRSRKKVNTEEPKRSIEELIRAEEPEHIAKTETHQEEPSTSDVIHILGGNLQATYLAHLLAGVPNIPAVRFLLFNRHFAAKWKSEGQRVRVLRGGRSAPRNPIVGEMVRKPTYAMILNEAATGRTSLTRHESQMRIENQRPIRNLVVTESMVSCIGSIQRIKHRLDQHSTICLVQPGLGMVERLNELVFPDPATRPQFILAHMTHSLGYTNRPFTVEEITPGKMMLTLYTSPDELPSIEDAESSSDVEATDDALLEGEPERNVAPSVDNSLHFMYLMGIAPTLGAGFYHYGAFLLRKLADMISVSASETVATVLDLPLGNSIMHNGEARVVVEWLILEMVAVVQAMPETQNYAKLRDYVSSGRLQRQVLQNLHSHDANRPRSLIHRTLGSRNSSIEDGFFANRRNGRDGVNETYRQADERMRDTPCQMAVRTALGRRTDIQFLNGYFVRRGKELGIACPMNEMIIRMVQSRRLANRARLAERIEIDGRAGADAGLRGYSGVLPTLERDPPPSPPQPHVSAAGQFPWQNYDQGVRQHRDDNEEDLIDEEDLVDVQGDLEDGELPARKSSLP</sequence>
<feature type="domain" description="Ketopantoate reductase C-terminal" evidence="7">
    <location>
        <begin position="314"/>
        <end position="483"/>
    </location>
</feature>
<dbReference type="InterPro" id="IPR013332">
    <property type="entry name" value="KPR_N"/>
</dbReference>
<protein>
    <recommendedName>
        <fullName evidence="10">2-dehydropantoate 2-reductase</fullName>
    </recommendedName>
</protein>
<dbReference type="PANTHER" id="PTHR43765">
    <property type="entry name" value="2-DEHYDROPANTOATE 2-REDUCTASE-RELATED"/>
    <property type="match status" value="1"/>
</dbReference>
<evidence type="ECO:0000256" key="3">
    <source>
        <dbReference type="ARBA" id="ARBA00023002"/>
    </source>
</evidence>
<feature type="region of interest" description="Disordered" evidence="4">
    <location>
        <begin position="512"/>
        <end position="583"/>
    </location>
</feature>
<dbReference type="Gene3D" id="1.10.1040.10">
    <property type="entry name" value="N-(1-d-carboxylethyl)-l-norvaline Dehydrogenase, domain 2"/>
    <property type="match status" value="1"/>
</dbReference>
<dbReference type="InterPro" id="IPR050838">
    <property type="entry name" value="Ketopantoate_reductase"/>
</dbReference>
<keyword evidence="9" id="KW-1185">Reference proteome</keyword>
<evidence type="ECO:0000259" key="6">
    <source>
        <dbReference type="Pfam" id="PF02558"/>
    </source>
</evidence>
<keyword evidence="3" id="KW-0560">Oxidoreductase</keyword>
<evidence type="ECO:0000256" key="2">
    <source>
        <dbReference type="ARBA" id="ARBA00022857"/>
    </source>
</evidence>